<name>A0A9D1I9J2_9FIRM</name>
<comment type="caution">
    <text evidence="6">The sequence shown here is derived from an EMBL/GenBank/DDBJ whole genome shotgun (WGS) entry which is preliminary data.</text>
</comment>
<dbReference type="EMBL" id="DVMU01000012">
    <property type="protein sequence ID" value="HIU33015.1"/>
    <property type="molecule type" value="Genomic_DNA"/>
</dbReference>
<dbReference type="InterPro" id="IPR031358">
    <property type="entry name" value="Stealth_CR1"/>
</dbReference>
<evidence type="ECO:0000259" key="4">
    <source>
        <dbReference type="Pfam" id="PF11380"/>
    </source>
</evidence>
<dbReference type="PANTHER" id="PTHR24045">
    <property type="match status" value="1"/>
</dbReference>
<feature type="domain" description="Stealth protein CR2 conserved region 2" evidence="4">
    <location>
        <begin position="40"/>
        <end position="140"/>
    </location>
</feature>
<dbReference type="AlphaFoldDB" id="A0A9D1I9J2"/>
<dbReference type="InterPro" id="IPR021520">
    <property type="entry name" value="Stealth_CR2"/>
</dbReference>
<dbReference type="GO" id="GO:0000271">
    <property type="term" value="P:polysaccharide biosynthetic process"/>
    <property type="evidence" value="ECO:0007669"/>
    <property type="project" value="UniProtKB-KW"/>
</dbReference>
<dbReference type="GO" id="GO:0016772">
    <property type="term" value="F:transferase activity, transferring phosphorus-containing groups"/>
    <property type="evidence" value="ECO:0007669"/>
    <property type="project" value="InterPro"/>
</dbReference>
<dbReference type="PANTHER" id="PTHR24045:SF0">
    <property type="entry name" value="N-ACETYLGLUCOSAMINE-1-PHOSPHOTRANSFERASE SUBUNITS ALPHA_BETA"/>
    <property type="match status" value="1"/>
</dbReference>
<keyword evidence="2" id="KW-0808">Transferase</keyword>
<reference evidence="6" key="2">
    <citation type="journal article" date="2021" name="PeerJ">
        <title>Extensive microbial diversity within the chicken gut microbiome revealed by metagenomics and culture.</title>
        <authorList>
            <person name="Gilroy R."/>
            <person name="Ravi A."/>
            <person name="Getino M."/>
            <person name="Pursley I."/>
            <person name="Horton D.L."/>
            <person name="Alikhan N.F."/>
            <person name="Baker D."/>
            <person name="Gharbi K."/>
            <person name="Hall N."/>
            <person name="Watson M."/>
            <person name="Adriaenssens E.M."/>
            <person name="Foster-Nyarko E."/>
            <person name="Jarju S."/>
            <person name="Secka A."/>
            <person name="Antonio M."/>
            <person name="Oren A."/>
            <person name="Chaudhuri R.R."/>
            <person name="La Ragione R."/>
            <person name="Hildebrand F."/>
            <person name="Pallen M.J."/>
        </authorList>
    </citation>
    <scope>NUCLEOTIDE SEQUENCE</scope>
    <source>
        <strain evidence="6">ChiHcec3-11533</strain>
    </source>
</reference>
<dbReference type="Pfam" id="PF17101">
    <property type="entry name" value="Stealth_CR1"/>
    <property type="match status" value="1"/>
</dbReference>
<evidence type="ECO:0000313" key="7">
    <source>
        <dbReference type="Proteomes" id="UP000824072"/>
    </source>
</evidence>
<keyword evidence="3" id="KW-0270">Exopolysaccharide synthesis</keyword>
<organism evidence="6 7">
    <name type="scientific">Candidatus Pullichristensenella excrementigallinarum</name>
    <dbReference type="NCBI Taxonomy" id="2840907"/>
    <lineage>
        <taxon>Bacteria</taxon>
        <taxon>Bacillati</taxon>
        <taxon>Bacillota</taxon>
        <taxon>Clostridia</taxon>
        <taxon>Candidatus Pullichristensenella</taxon>
    </lineage>
</organism>
<dbReference type="InterPro" id="IPR047141">
    <property type="entry name" value="Stealth"/>
</dbReference>
<evidence type="ECO:0000256" key="1">
    <source>
        <dbReference type="ARBA" id="ARBA00007583"/>
    </source>
</evidence>
<evidence type="ECO:0000256" key="3">
    <source>
        <dbReference type="ARBA" id="ARBA00023169"/>
    </source>
</evidence>
<evidence type="ECO:0000313" key="6">
    <source>
        <dbReference type="EMBL" id="HIU33015.1"/>
    </source>
</evidence>
<feature type="domain" description="Stealth protein CR1 conserved region 1" evidence="5">
    <location>
        <begin position="4"/>
        <end position="30"/>
    </location>
</feature>
<sequence length="337" mass="40471">MKSEPVDFVMPWVDGGDPEWRRVMHAYRGDTYDEAEEQARYRDWDNLKYWFRGVEKFAPWVRRVHFITMGHLPAWLNPENPKLHIVRHEDYIPEEYLPTFSANPIELNLHRIADLSERFVYFNDDTFILRPVSEDLYFRNGLPCDYFGYTQHYCPSEAGLQYMHILVNNAAYVNLHFNKRACQKAHWRKFLSPKYGWKRNLRTLYYWGLKNFTGFSIPHMPTAYLKKTYEEVWEKAPGILERTSAHRFRTFEDVSHNFFRCWRLVKGEFYPFPMQGRHFSLSSNPQKNEEIARVIRSQQEPMICLNDVVADFNFETEKQRMIAAFESILPEKSSFEK</sequence>
<protein>
    <submittedName>
        <fullName evidence="6">Stealth CR1 domain-containing protein</fullName>
    </submittedName>
</protein>
<evidence type="ECO:0000256" key="2">
    <source>
        <dbReference type="ARBA" id="ARBA00022679"/>
    </source>
</evidence>
<dbReference type="Pfam" id="PF11380">
    <property type="entry name" value="Stealth_CR2"/>
    <property type="match status" value="1"/>
</dbReference>
<reference evidence="6" key="1">
    <citation type="submission" date="2020-10" db="EMBL/GenBank/DDBJ databases">
        <authorList>
            <person name="Gilroy R."/>
        </authorList>
    </citation>
    <scope>NUCLEOTIDE SEQUENCE</scope>
    <source>
        <strain evidence="6">ChiHcec3-11533</strain>
    </source>
</reference>
<accession>A0A9D1I9J2</accession>
<gene>
    <name evidence="6" type="ORF">IAB02_00500</name>
</gene>
<proteinExistence type="inferred from homology"/>
<evidence type="ECO:0000259" key="5">
    <source>
        <dbReference type="Pfam" id="PF17101"/>
    </source>
</evidence>
<dbReference type="Proteomes" id="UP000824072">
    <property type="component" value="Unassembled WGS sequence"/>
</dbReference>
<comment type="similarity">
    <text evidence="1">Belongs to the stealth family.</text>
</comment>